<comment type="caution">
    <text evidence="2">The sequence shown here is derived from an EMBL/GenBank/DDBJ whole genome shotgun (WGS) entry which is preliminary data.</text>
</comment>
<dbReference type="Proteomes" id="UP001367508">
    <property type="component" value="Unassembled WGS sequence"/>
</dbReference>
<feature type="region of interest" description="Disordered" evidence="1">
    <location>
        <begin position="1"/>
        <end position="37"/>
    </location>
</feature>
<reference evidence="2 3" key="1">
    <citation type="submission" date="2024-01" db="EMBL/GenBank/DDBJ databases">
        <title>The genomes of 5 underutilized Papilionoideae crops provide insights into root nodulation and disease resistanc.</title>
        <authorList>
            <person name="Jiang F."/>
        </authorList>
    </citation>
    <scope>NUCLEOTIDE SEQUENCE [LARGE SCALE GENOMIC DNA]</scope>
    <source>
        <strain evidence="2">LVBAO_FW01</strain>
        <tissue evidence="2">Leaves</tissue>
    </source>
</reference>
<feature type="compositionally biased region" description="Basic and acidic residues" evidence="1">
    <location>
        <begin position="85"/>
        <end position="97"/>
    </location>
</feature>
<keyword evidence="3" id="KW-1185">Reference proteome</keyword>
<feature type="region of interest" description="Disordered" evidence="1">
    <location>
        <begin position="79"/>
        <end position="101"/>
    </location>
</feature>
<gene>
    <name evidence="2" type="ORF">VNO77_44249</name>
</gene>
<evidence type="ECO:0000313" key="2">
    <source>
        <dbReference type="EMBL" id="KAK7306320.1"/>
    </source>
</evidence>
<evidence type="ECO:0000256" key="1">
    <source>
        <dbReference type="SAM" id="MobiDB-lite"/>
    </source>
</evidence>
<sequence length="118" mass="13542">MKAFNRSNSHPSAKSHRPQTRHPLLQTPHPKSSGWRELSLLPRGGPVLTKEDPHQYGSIIAWRNYLARRFQEDWVVEWRSPKQPSHNDKDGDAERQALNEPADIAIAKSLRLSNGFDK</sequence>
<proteinExistence type="predicted"/>
<dbReference type="EMBL" id="JAYMYQ010000011">
    <property type="protein sequence ID" value="KAK7306320.1"/>
    <property type="molecule type" value="Genomic_DNA"/>
</dbReference>
<dbReference type="AlphaFoldDB" id="A0AAN9PNM0"/>
<feature type="compositionally biased region" description="Polar residues" evidence="1">
    <location>
        <begin position="1"/>
        <end position="12"/>
    </location>
</feature>
<organism evidence="2 3">
    <name type="scientific">Canavalia gladiata</name>
    <name type="common">Sword bean</name>
    <name type="synonym">Dolichos gladiatus</name>
    <dbReference type="NCBI Taxonomy" id="3824"/>
    <lineage>
        <taxon>Eukaryota</taxon>
        <taxon>Viridiplantae</taxon>
        <taxon>Streptophyta</taxon>
        <taxon>Embryophyta</taxon>
        <taxon>Tracheophyta</taxon>
        <taxon>Spermatophyta</taxon>
        <taxon>Magnoliopsida</taxon>
        <taxon>eudicotyledons</taxon>
        <taxon>Gunneridae</taxon>
        <taxon>Pentapetalae</taxon>
        <taxon>rosids</taxon>
        <taxon>fabids</taxon>
        <taxon>Fabales</taxon>
        <taxon>Fabaceae</taxon>
        <taxon>Papilionoideae</taxon>
        <taxon>50 kb inversion clade</taxon>
        <taxon>NPAAA clade</taxon>
        <taxon>indigoferoid/millettioid clade</taxon>
        <taxon>Phaseoleae</taxon>
        <taxon>Canavalia</taxon>
    </lineage>
</organism>
<name>A0AAN9PNM0_CANGL</name>
<accession>A0AAN9PNM0</accession>
<evidence type="ECO:0000313" key="3">
    <source>
        <dbReference type="Proteomes" id="UP001367508"/>
    </source>
</evidence>
<protein>
    <submittedName>
        <fullName evidence="2">Uncharacterized protein</fullName>
    </submittedName>
</protein>